<feature type="compositionally biased region" description="Acidic residues" evidence="1">
    <location>
        <begin position="25"/>
        <end position="47"/>
    </location>
</feature>
<evidence type="ECO:0000256" key="1">
    <source>
        <dbReference type="SAM" id="MobiDB-lite"/>
    </source>
</evidence>
<keyword evidence="4" id="KW-1185">Reference proteome</keyword>
<feature type="region of interest" description="Disordered" evidence="1">
    <location>
        <begin position="629"/>
        <end position="654"/>
    </location>
</feature>
<dbReference type="Gramene" id="EFJ07069">
    <property type="protein sequence ID" value="EFJ07069"/>
    <property type="gene ID" value="SELMODRAFT_430075"/>
</dbReference>
<dbReference type="EMBL" id="GL377689">
    <property type="protein sequence ID" value="EFJ07069.1"/>
    <property type="molecule type" value="Genomic_DNA"/>
</dbReference>
<name>D8T890_SELML</name>
<feature type="region of interest" description="Disordered" evidence="1">
    <location>
        <begin position="87"/>
        <end position="146"/>
    </location>
</feature>
<dbReference type="KEGG" id="smo:SELMODRAFT_430075"/>
<gene>
    <name evidence="3" type="ORF">SELMODRAFT_430075</name>
    <name evidence="2" type="ORF">SELMODRAFT_432266</name>
</gene>
<feature type="region of interest" description="Disordered" evidence="1">
    <location>
        <begin position="1"/>
        <end position="52"/>
    </location>
</feature>
<dbReference type="KEGG" id="smo:SELMODRAFT_432266"/>
<dbReference type="Proteomes" id="UP000001514">
    <property type="component" value="Unassembled WGS sequence"/>
</dbReference>
<feature type="compositionally biased region" description="Polar residues" evidence="1">
    <location>
        <begin position="405"/>
        <end position="416"/>
    </location>
</feature>
<dbReference type="InParanoid" id="D8T890"/>
<dbReference type="Gramene" id="EFJ04596">
    <property type="protein sequence ID" value="EFJ04596"/>
    <property type="gene ID" value="SELMODRAFT_432266"/>
</dbReference>
<feature type="region of interest" description="Disordered" evidence="1">
    <location>
        <begin position="394"/>
        <end position="460"/>
    </location>
</feature>
<reference evidence="3 4" key="1">
    <citation type="journal article" date="2011" name="Science">
        <title>The Selaginella genome identifies genetic changes associated with the evolution of vascular plants.</title>
        <authorList>
            <person name="Banks J.A."/>
            <person name="Nishiyama T."/>
            <person name="Hasebe M."/>
            <person name="Bowman J.L."/>
            <person name="Gribskov M."/>
            <person name="dePamphilis C."/>
            <person name="Albert V.A."/>
            <person name="Aono N."/>
            <person name="Aoyama T."/>
            <person name="Ambrose B.A."/>
            <person name="Ashton N.W."/>
            <person name="Axtell M.J."/>
            <person name="Barker E."/>
            <person name="Barker M.S."/>
            <person name="Bennetzen J.L."/>
            <person name="Bonawitz N.D."/>
            <person name="Chapple C."/>
            <person name="Cheng C."/>
            <person name="Correa L.G."/>
            <person name="Dacre M."/>
            <person name="DeBarry J."/>
            <person name="Dreyer I."/>
            <person name="Elias M."/>
            <person name="Engstrom E.M."/>
            <person name="Estelle M."/>
            <person name="Feng L."/>
            <person name="Finet C."/>
            <person name="Floyd S.K."/>
            <person name="Frommer W.B."/>
            <person name="Fujita T."/>
            <person name="Gramzow L."/>
            <person name="Gutensohn M."/>
            <person name="Harholt J."/>
            <person name="Hattori M."/>
            <person name="Heyl A."/>
            <person name="Hirai T."/>
            <person name="Hiwatashi Y."/>
            <person name="Ishikawa M."/>
            <person name="Iwata M."/>
            <person name="Karol K.G."/>
            <person name="Koehler B."/>
            <person name="Kolukisaoglu U."/>
            <person name="Kubo M."/>
            <person name="Kurata T."/>
            <person name="Lalonde S."/>
            <person name="Li K."/>
            <person name="Li Y."/>
            <person name="Litt A."/>
            <person name="Lyons E."/>
            <person name="Manning G."/>
            <person name="Maruyama T."/>
            <person name="Michael T.P."/>
            <person name="Mikami K."/>
            <person name="Miyazaki S."/>
            <person name="Morinaga S."/>
            <person name="Murata T."/>
            <person name="Mueller-Roeber B."/>
            <person name="Nelson D.R."/>
            <person name="Obara M."/>
            <person name="Oguri Y."/>
            <person name="Olmstead R.G."/>
            <person name="Onodera N."/>
            <person name="Petersen B.L."/>
            <person name="Pils B."/>
            <person name="Prigge M."/>
            <person name="Rensing S.A."/>
            <person name="Riano-Pachon D.M."/>
            <person name="Roberts A.W."/>
            <person name="Sato Y."/>
            <person name="Scheller H.V."/>
            <person name="Schulz B."/>
            <person name="Schulz C."/>
            <person name="Shakirov E.V."/>
            <person name="Shibagaki N."/>
            <person name="Shinohara N."/>
            <person name="Shippen D.E."/>
            <person name="Soerensen I."/>
            <person name="Sotooka R."/>
            <person name="Sugimoto N."/>
            <person name="Sugita M."/>
            <person name="Sumikawa N."/>
            <person name="Tanurdzic M."/>
            <person name="Theissen G."/>
            <person name="Ulvskov P."/>
            <person name="Wakazuki S."/>
            <person name="Weng J.K."/>
            <person name="Willats W.W."/>
            <person name="Wipf D."/>
            <person name="Wolf P.G."/>
            <person name="Yang L."/>
            <person name="Zimmer A.D."/>
            <person name="Zhu Q."/>
            <person name="Mitros T."/>
            <person name="Hellsten U."/>
            <person name="Loque D."/>
            <person name="Otillar R."/>
            <person name="Salamov A."/>
            <person name="Schmutz J."/>
            <person name="Shapiro H."/>
            <person name="Lindquist E."/>
            <person name="Lucas S."/>
            <person name="Rokhsar D."/>
            <person name="Grigoriev I.V."/>
        </authorList>
    </citation>
    <scope>NUCLEOTIDE SEQUENCE [LARGE SCALE GENOMIC DNA]</scope>
</reference>
<proteinExistence type="predicted"/>
<dbReference type="EMBL" id="GL377794">
    <property type="protein sequence ID" value="EFJ04596.1"/>
    <property type="molecule type" value="Genomic_DNA"/>
</dbReference>
<evidence type="ECO:0000313" key="2">
    <source>
        <dbReference type="EMBL" id="EFJ04596.1"/>
    </source>
</evidence>
<organism evidence="4">
    <name type="scientific">Selaginella moellendorffii</name>
    <name type="common">Spikemoss</name>
    <dbReference type="NCBI Taxonomy" id="88036"/>
    <lineage>
        <taxon>Eukaryota</taxon>
        <taxon>Viridiplantae</taxon>
        <taxon>Streptophyta</taxon>
        <taxon>Embryophyta</taxon>
        <taxon>Tracheophyta</taxon>
        <taxon>Lycopodiopsida</taxon>
        <taxon>Selaginellales</taxon>
        <taxon>Selaginellaceae</taxon>
        <taxon>Selaginella</taxon>
    </lineage>
</organism>
<dbReference type="PANTHER" id="PTHR34894">
    <property type="entry name" value="SAM-DEPENDENT METHYLTRANSFERASE RSMI, CONSERVED SITE"/>
    <property type="match status" value="1"/>
</dbReference>
<dbReference type="PANTHER" id="PTHR34894:SF5">
    <property type="entry name" value="EF-HAND DOMAIN-CONTAINING PROTEIN"/>
    <property type="match status" value="1"/>
</dbReference>
<accession>D8T890</accession>
<sequence>MVGNHRAAKRLKELEAMRPFSSNTVDDEEPMDANEEMEEEIEDNEEDKEGKTRKLVRGILRTSADAFAMSASAAVCRQGATMIAMGSGSFDLDDQPTQVQEAETVPAHKGGNQSSSNRGPKLKRCSEEARLANRSPSPSRRAAEDVYKLSTRGGATTVTDVSRVSSHRASPNLYDFTGFQRKDHTQEDRKGFRKVHCCGDSKAADIAEIVNDRLQACAAVRTPRVPGDDLRRGRTGEEEAAPISDTFCKKGLLMKVPDYLTKLAGASRGGERAVPHLRPPDCVFDTKKKNTKKNKAGTVASVTVPISAKQWLLQAIGLKDDEIREMFAQMESNPQLAAEHVREVKSEWEAMEARVNRVPPQADFLVKDRALLEKVRELIVRFIECTNPEKFQSAEPLKNADENTVKLQSKASSPDDLSNKAENLHPESNAASRLQPETPCPMPSCENSGQVKDAVPPDEKQTLPSFIPMEDYVVNKYVVQPELLGKPECKFAYSPYDKRWYTVVFPALQPGKREDVQLLGEWLQHAMRKNRCEKVDGRFENVEAAFVLHSIAFLEIVRQVDIHCEERGNLLLHVWRQLLRIFNQVLVRAEPKLKATEEETKRLRNELEMTKDQLFRMIYSLHRFFNSHSNGRGAQETGGRTSETRGVEEARGRT</sequence>
<feature type="compositionally biased region" description="Basic and acidic residues" evidence="1">
    <location>
        <begin position="642"/>
        <end position="654"/>
    </location>
</feature>
<evidence type="ECO:0000313" key="3">
    <source>
        <dbReference type="EMBL" id="EFJ07069.1"/>
    </source>
</evidence>
<evidence type="ECO:0000313" key="4">
    <source>
        <dbReference type="Proteomes" id="UP000001514"/>
    </source>
</evidence>
<protein>
    <submittedName>
        <fullName evidence="3">Uncharacterized protein</fullName>
    </submittedName>
</protein>
<dbReference type="AlphaFoldDB" id="D8T890"/>
<dbReference type="HOGENOM" id="CLU_419446_0_0_1"/>